<accession>A0ABV8G1I3</accession>
<evidence type="ECO:0000313" key="2">
    <source>
        <dbReference type="Proteomes" id="UP001595851"/>
    </source>
</evidence>
<gene>
    <name evidence="1" type="ORF">ACFOY2_05670</name>
</gene>
<dbReference type="RefSeq" id="WP_379526836.1">
    <property type="nucleotide sequence ID" value="NZ_JBHSBI010000002.1"/>
</dbReference>
<dbReference type="EMBL" id="JBHSBI010000002">
    <property type="protein sequence ID" value="MFC4006699.1"/>
    <property type="molecule type" value="Genomic_DNA"/>
</dbReference>
<evidence type="ECO:0000313" key="1">
    <source>
        <dbReference type="EMBL" id="MFC4006699.1"/>
    </source>
</evidence>
<protein>
    <submittedName>
        <fullName evidence="1">Uncharacterized protein</fullName>
    </submittedName>
</protein>
<reference evidence="2" key="1">
    <citation type="journal article" date="2019" name="Int. J. Syst. Evol. Microbiol.">
        <title>The Global Catalogue of Microorganisms (GCM) 10K type strain sequencing project: providing services to taxonomists for standard genome sequencing and annotation.</title>
        <authorList>
            <consortium name="The Broad Institute Genomics Platform"/>
            <consortium name="The Broad Institute Genome Sequencing Center for Infectious Disease"/>
            <person name="Wu L."/>
            <person name="Ma J."/>
        </authorList>
    </citation>
    <scope>NUCLEOTIDE SEQUENCE [LARGE SCALE GENOMIC DNA]</scope>
    <source>
        <strain evidence="2">TBRC 1276</strain>
    </source>
</reference>
<name>A0ABV8G1I3_9ACTN</name>
<comment type="caution">
    <text evidence="1">The sequence shown here is derived from an EMBL/GenBank/DDBJ whole genome shotgun (WGS) entry which is preliminary data.</text>
</comment>
<dbReference type="Proteomes" id="UP001595851">
    <property type="component" value="Unassembled WGS sequence"/>
</dbReference>
<proteinExistence type="predicted"/>
<keyword evidence="2" id="KW-1185">Reference proteome</keyword>
<organism evidence="1 2">
    <name type="scientific">Nonomuraea purpurea</name>
    <dbReference type="NCBI Taxonomy" id="1849276"/>
    <lineage>
        <taxon>Bacteria</taxon>
        <taxon>Bacillati</taxon>
        <taxon>Actinomycetota</taxon>
        <taxon>Actinomycetes</taxon>
        <taxon>Streptosporangiales</taxon>
        <taxon>Streptosporangiaceae</taxon>
        <taxon>Nonomuraea</taxon>
    </lineage>
</organism>
<sequence>MKLVWHPPFCGVGRVRILAWTCECRATFYELCQAGGQAFIRSTLQREPDNEIKETHRWPLRQACDVWAALLSGEAR</sequence>